<evidence type="ECO:0000313" key="2">
    <source>
        <dbReference type="Proteomes" id="UP000313359"/>
    </source>
</evidence>
<dbReference type="OrthoDB" id="5595695at2759"/>
<evidence type="ECO:0000313" key="1">
    <source>
        <dbReference type="EMBL" id="RPD55416.1"/>
    </source>
</evidence>
<keyword evidence="2" id="KW-1185">Reference proteome</keyword>
<gene>
    <name evidence="1" type="ORF">L227DRAFT_303994</name>
</gene>
<reference evidence="1" key="1">
    <citation type="journal article" date="2018" name="Genome Biol. Evol.">
        <title>Genomics and development of Lentinus tigrinus, a white-rot wood-decaying mushroom with dimorphic fruiting bodies.</title>
        <authorList>
            <person name="Wu B."/>
            <person name="Xu Z."/>
            <person name="Knudson A."/>
            <person name="Carlson A."/>
            <person name="Chen N."/>
            <person name="Kovaka S."/>
            <person name="LaButti K."/>
            <person name="Lipzen A."/>
            <person name="Pennachio C."/>
            <person name="Riley R."/>
            <person name="Schakwitz W."/>
            <person name="Umezawa K."/>
            <person name="Ohm R.A."/>
            <person name="Grigoriev I.V."/>
            <person name="Nagy L.G."/>
            <person name="Gibbons J."/>
            <person name="Hibbett D."/>
        </authorList>
    </citation>
    <scope>NUCLEOTIDE SEQUENCE [LARGE SCALE GENOMIC DNA]</scope>
    <source>
        <strain evidence="1">ALCF2SS1-6</strain>
    </source>
</reference>
<protein>
    <submittedName>
        <fullName evidence="1">Uncharacterized protein</fullName>
    </submittedName>
</protein>
<dbReference type="AlphaFoldDB" id="A0A5C2RX61"/>
<accession>A0A5C2RX61</accession>
<name>A0A5C2RX61_9APHY</name>
<proteinExistence type="predicted"/>
<dbReference type="EMBL" id="ML122295">
    <property type="protein sequence ID" value="RPD55416.1"/>
    <property type="molecule type" value="Genomic_DNA"/>
</dbReference>
<sequence>MPNISKMWTTASVPLPLGFSAQDLEQPNITGASASFCMHLREHHCASPAVPLPSEDDVMNEFLARDLAHPKMWTVTEHGGRFVRRTGKEWGRTRCSPRDSGRTTDFA</sequence>
<organism evidence="1 2">
    <name type="scientific">Lentinus tigrinus ALCF2SS1-6</name>
    <dbReference type="NCBI Taxonomy" id="1328759"/>
    <lineage>
        <taxon>Eukaryota</taxon>
        <taxon>Fungi</taxon>
        <taxon>Dikarya</taxon>
        <taxon>Basidiomycota</taxon>
        <taxon>Agaricomycotina</taxon>
        <taxon>Agaricomycetes</taxon>
        <taxon>Polyporales</taxon>
        <taxon>Polyporaceae</taxon>
        <taxon>Lentinus</taxon>
    </lineage>
</organism>
<dbReference type="Proteomes" id="UP000313359">
    <property type="component" value="Unassembled WGS sequence"/>
</dbReference>